<evidence type="ECO:0000256" key="4">
    <source>
        <dbReference type="ARBA" id="ARBA00022989"/>
    </source>
</evidence>
<keyword evidence="4 6" id="KW-1133">Transmembrane helix</keyword>
<evidence type="ECO:0000256" key="3">
    <source>
        <dbReference type="ARBA" id="ARBA00022692"/>
    </source>
</evidence>
<evidence type="ECO:0000259" key="7">
    <source>
        <dbReference type="Pfam" id="PF00482"/>
    </source>
</evidence>
<dbReference type="STRING" id="631454.N177_2142"/>
<keyword evidence="9" id="KW-1185">Reference proteome</keyword>
<keyword evidence="3 6" id="KW-0812">Transmembrane</keyword>
<dbReference type="PANTHER" id="PTHR35007">
    <property type="entry name" value="INTEGRAL MEMBRANE PROTEIN-RELATED"/>
    <property type="match status" value="1"/>
</dbReference>
<evidence type="ECO:0000256" key="2">
    <source>
        <dbReference type="ARBA" id="ARBA00022475"/>
    </source>
</evidence>
<dbReference type="InterPro" id="IPR042094">
    <property type="entry name" value="T2SS_GspF_sf"/>
</dbReference>
<evidence type="ECO:0000256" key="1">
    <source>
        <dbReference type="ARBA" id="ARBA00004651"/>
    </source>
</evidence>
<organism evidence="8 9">
    <name type="scientific">Lutibaculum baratangense AMV1</name>
    <dbReference type="NCBI Taxonomy" id="631454"/>
    <lineage>
        <taxon>Bacteria</taxon>
        <taxon>Pseudomonadati</taxon>
        <taxon>Pseudomonadota</taxon>
        <taxon>Alphaproteobacteria</taxon>
        <taxon>Hyphomicrobiales</taxon>
        <taxon>Tepidamorphaceae</taxon>
        <taxon>Lutibaculum</taxon>
    </lineage>
</organism>
<dbReference type="OrthoDB" id="9803381at2"/>
<feature type="transmembrane region" description="Helical" evidence="6">
    <location>
        <begin position="129"/>
        <end position="150"/>
    </location>
</feature>
<dbReference type="Proteomes" id="UP000017819">
    <property type="component" value="Unassembled WGS sequence"/>
</dbReference>
<keyword evidence="5 6" id="KW-0472">Membrane</keyword>
<feature type="transmembrane region" description="Helical" evidence="6">
    <location>
        <begin position="273"/>
        <end position="293"/>
    </location>
</feature>
<comment type="caution">
    <text evidence="8">The sequence shown here is derived from an EMBL/GenBank/DDBJ whole genome shotgun (WGS) entry which is preliminary data.</text>
</comment>
<dbReference type="EMBL" id="AWXZ01000029">
    <property type="protein sequence ID" value="ESR24819.1"/>
    <property type="molecule type" value="Genomic_DNA"/>
</dbReference>
<reference evidence="8 9" key="1">
    <citation type="journal article" date="2014" name="Genome Announc.">
        <title>Draft Genome Sequence of Lutibaculum baratangense Strain AMV1T, Isolated from a Mud Volcano in Andamans, India.</title>
        <authorList>
            <person name="Singh A."/>
            <person name="Sreenivas A."/>
            <person name="Sathyanarayana Reddy G."/>
            <person name="Pinnaka A.K."/>
            <person name="Shivaji S."/>
        </authorList>
    </citation>
    <scope>NUCLEOTIDE SEQUENCE [LARGE SCALE GENOMIC DNA]</scope>
    <source>
        <strain evidence="8 9">AMV1</strain>
    </source>
</reference>
<evidence type="ECO:0000313" key="9">
    <source>
        <dbReference type="Proteomes" id="UP000017819"/>
    </source>
</evidence>
<dbReference type="AlphaFoldDB" id="V4RHJ2"/>
<dbReference type="InterPro" id="IPR018076">
    <property type="entry name" value="T2SS_GspF_dom"/>
</dbReference>
<feature type="transmembrane region" description="Helical" evidence="6">
    <location>
        <begin position="102"/>
        <end position="123"/>
    </location>
</feature>
<protein>
    <submittedName>
        <fullName evidence="8">Flp pilus assembly protein TadB</fullName>
    </submittedName>
</protein>
<dbReference type="PANTHER" id="PTHR35007:SF1">
    <property type="entry name" value="PILUS ASSEMBLY PROTEIN"/>
    <property type="match status" value="1"/>
</dbReference>
<evidence type="ECO:0000313" key="8">
    <source>
        <dbReference type="EMBL" id="ESR24819.1"/>
    </source>
</evidence>
<dbReference type="eggNOG" id="COG4965">
    <property type="taxonomic scope" value="Bacteria"/>
</dbReference>
<feature type="transmembrane region" description="Helical" evidence="6">
    <location>
        <begin position="6"/>
        <end position="31"/>
    </location>
</feature>
<comment type="subcellular location">
    <subcellularLocation>
        <location evidence="1">Cell membrane</location>
        <topology evidence="1">Multi-pass membrane protein</topology>
    </subcellularLocation>
</comment>
<dbReference type="Pfam" id="PF00482">
    <property type="entry name" value="T2SSF"/>
    <property type="match status" value="1"/>
</dbReference>
<name>V4RHJ2_9HYPH</name>
<dbReference type="PATRIC" id="fig|631454.5.peg.2111"/>
<dbReference type="GO" id="GO:0005886">
    <property type="term" value="C:plasma membrane"/>
    <property type="evidence" value="ECO:0007669"/>
    <property type="project" value="UniProtKB-SubCell"/>
</dbReference>
<evidence type="ECO:0000256" key="6">
    <source>
        <dbReference type="SAM" id="Phobius"/>
    </source>
</evidence>
<keyword evidence="2" id="KW-1003">Cell membrane</keyword>
<feature type="domain" description="Type II secretion system protein GspF" evidence="7">
    <location>
        <begin position="165"/>
        <end position="289"/>
    </location>
</feature>
<evidence type="ECO:0000256" key="5">
    <source>
        <dbReference type="ARBA" id="ARBA00023136"/>
    </source>
</evidence>
<accession>V4RHJ2</accession>
<gene>
    <name evidence="8" type="ORF">N177_2142</name>
</gene>
<proteinExistence type="predicted"/>
<dbReference type="RefSeq" id="WP_023432272.1">
    <property type="nucleotide sequence ID" value="NZ_AWXZ01000029.1"/>
</dbReference>
<sequence>MLGATATALAMAFMAAVAVGGLAWVFLGPLLSGQSPAEKRVKALTRHQGNALTSSVRNELADMQKRRKQLADTLKEIETKNKKRKRPPLRARLAQAGLSWEINTFVIVSFVFAAVGGFVAYAVGAPLLVVLGVVLAAGLGAPQWLVNYLIARRTKKFLNEFANAIDVIVRGVKAGLPLADCIRVVAAEAQEPVRTEFRRVIESQGVGLPLAEAVERMYERMPLPEVNFFVIVVAIQQKAGGNLSEALGNLSKVLRDRRKMRQKIIAMSQEAKASAAIIGALPVVVMLLVFLTSPEYISLLWQEQLGHIMLVASAFWMLCGILVMRKMINFDF</sequence>
<dbReference type="Gene3D" id="1.20.81.30">
    <property type="entry name" value="Type II secretion system (T2SS), domain F"/>
    <property type="match status" value="1"/>
</dbReference>
<feature type="transmembrane region" description="Helical" evidence="6">
    <location>
        <begin position="305"/>
        <end position="324"/>
    </location>
</feature>